<comment type="catalytic activity">
    <reaction evidence="10">
        <text>2 nitric oxide + NADH + 2 O2 = 2 nitrate + NAD(+) + H(+)</text>
        <dbReference type="Rhea" id="RHEA:19469"/>
        <dbReference type="ChEBI" id="CHEBI:15378"/>
        <dbReference type="ChEBI" id="CHEBI:15379"/>
        <dbReference type="ChEBI" id="CHEBI:16480"/>
        <dbReference type="ChEBI" id="CHEBI:17632"/>
        <dbReference type="ChEBI" id="CHEBI:57540"/>
        <dbReference type="ChEBI" id="CHEBI:57945"/>
        <dbReference type="EC" id="1.14.12.17"/>
    </reaction>
</comment>
<dbReference type="SUPFAM" id="SSF63380">
    <property type="entry name" value="Riboflavin synthase domain-like"/>
    <property type="match status" value="1"/>
</dbReference>
<dbReference type="Gene3D" id="3.40.50.80">
    <property type="entry name" value="Nucleotide-binding domain of ferredoxin-NADP reductase (FNR) module"/>
    <property type="match status" value="1"/>
</dbReference>
<evidence type="ECO:0000256" key="11">
    <source>
        <dbReference type="ARBA" id="ARBA00049433"/>
    </source>
</evidence>
<keyword evidence="15" id="KW-0560">Oxidoreductase</keyword>
<dbReference type="NCBIfam" id="NF009805">
    <property type="entry name" value="PRK13289.1"/>
    <property type="match status" value="1"/>
</dbReference>
<dbReference type="Pfam" id="PF00175">
    <property type="entry name" value="NAD_binding_1"/>
    <property type="match status" value="1"/>
</dbReference>
<comment type="similarity">
    <text evidence="2">In the C-terminal section; belongs to the flavoprotein pyridine nucleotide cytochrome reductase family.</text>
</comment>
<gene>
    <name evidence="15" type="ORF">JOC54_001035</name>
</gene>
<evidence type="ECO:0000256" key="3">
    <source>
        <dbReference type="ARBA" id="ARBA00012229"/>
    </source>
</evidence>
<comment type="similarity">
    <text evidence="12">Belongs to the globin family.</text>
</comment>
<dbReference type="SUPFAM" id="SSF46458">
    <property type="entry name" value="Globin-like"/>
    <property type="match status" value="1"/>
</dbReference>
<dbReference type="SUPFAM" id="SSF52343">
    <property type="entry name" value="Ferredoxin reductase-like, C-terminal NADP-linked domain"/>
    <property type="match status" value="1"/>
</dbReference>
<comment type="caution">
    <text evidence="15">The sequence shown here is derived from an EMBL/GenBank/DDBJ whole genome shotgun (WGS) entry which is preliminary data.</text>
</comment>
<dbReference type="EC" id="1.14.12.17" evidence="3"/>
<keyword evidence="6" id="KW-0479">Metal-binding</keyword>
<comment type="catalytic activity">
    <reaction evidence="11">
        <text>2 nitric oxide + NADPH + 2 O2 = 2 nitrate + NADP(+) + H(+)</text>
        <dbReference type="Rhea" id="RHEA:19465"/>
        <dbReference type="ChEBI" id="CHEBI:15378"/>
        <dbReference type="ChEBI" id="CHEBI:15379"/>
        <dbReference type="ChEBI" id="CHEBI:16480"/>
        <dbReference type="ChEBI" id="CHEBI:17632"/>
        <dbReference type="ChEBI" id="CHEBI:57783"/>
        <dbReference type="ChEBI" id="CHEBI:58349"/>
        <dbReference type="EC" id="1.14.12.17"/>
    </reaction>
</comment>
<dbReference type="CDD" id="cd14777">
    <property type="entry name" value="Yhb1-globin-like"/>
    <property type="match status" value="1"/>
</dbReference>
<dbReference type="InterPro" id="IPR039261">
    <property type="entry name" value="FNR_nucleotide-bd"/>
</dbReference>
<dbReference type="RefSeq" id="WP_204464869.1">
    <property type="nucleotide sequence ID" value="NZ_JAFBCV010000002.1"/>
</dbReference>
<keyword evidence="8" id="KW-0408">Iron</keyword>
<evidence type="ECO:0000259" key="13">
    <source>
        <dbReference type="PROSITE" id="PS01033"/>
    </source>
</evidence>
<evidence type="ECO:0000256" key="12">
    <source>
        <dbReference type="RuleBase" id="RU000356"/>
    </source>
</evidence>
<dbReference type="PROSITE" id="PS01033">
    <property type="entry name" value="GLOBIN"/>
    <property type="match status" value="1"/>
</dbReference>
<dbReference type="InterPro" id="IPR017938">
    <property type="entry name" value="Riboflavin_synthase-like_b-brl"/>
</dbReference>
<dbReference type="InterPro" id="IPR000971">
    <property type="entry name" value="Globin"/>
</dbReference>
<evidence type="ECO:0000256" key="4">
    <source>
        <dbReference type="ARBA" id="ARBA00022617"/>
    </source>
</evidence>
<dbReference type="InterPro" id="IPR017927">
    <property type="entry name" value="FAD-bd_FR_type"/>
</dbReference>
<evidence type="ECO:0000256" key="8">
    <source>
        <dbReference type="ARBA" id="ARBA00023004"/>
    </source>
</evidence>
<evidence type="ECO:0000259" key="14">
    <source>
        <dbReference type="PROSITE" id="PS51384"/>
    </source>
</evidence>
<dbReference type="CDD" id="cd06184">
    <property type="entry name" value="flavohem_like_fad_nad_binding"/>
    <property type="match status" value="1"/>
</dbReference>
<keyword evidence="9" id="KW-0520">NAD</keyword>
<comment type="cofactor">
    <cofactor evidence="1">
        <name>heme b</name>
        <dbReference type="ChEBI" id="CHEBI:60344"/>
    </cofactor>
</comment>
<evidence type="ECO:0000256" key="6">
    <source>
        <dbReference type="ARBA" id="ARBA00022723"/>
    </source>
</evidence>
<protein>
    <recommendedName>
        <fullName evidence="3">nitric oxide dioxygenase</fullName>
        <ecNumber evidence="3">1.14.12.17</ecNumber>
    </recommendedName>
</protein>
<evidence type="ECO:0000256" key="7">
    <source>
        <dbReference type="ARBA" id="ARBA00022857"/>
    </source>
</evidence>
<evidence type="ECO:0000256" key="10">
    <source>
        <dbReference type="ARBA" id="ARBA00048649"/>
    </source>
</evidence>
<dbReference type="PANTHER" id="PTHR43396:SF3">
    <property type="entry name" value="FLAVOHEMOPROTEIN"/>
    <property type="match status" value="1"/>
</dbReference>
<evidence type="ECO:0000313" key="16">
    <source>
        <dbReference type="Proteomes" id="UP001179280"/>
    </source>
</evidence>
<accession>A0ABS2STL2</accession>
<dbReference type="InterPro" id="IPR001433">
    <property type="entry name" value="OxRdtase_FAD/NAD-bd"/>
</dbReference>
<evidence type="ECO:0000256" key="1">
    <source>
        <dbReference type="ARBA" id="ARBA00001970"/>
    </source>
</evidence>
<dbReference type="PRINTS" id="PR00410">
    <property type="entry name" value="PHEHYDRXLASE"/>
</dbReference>
<dbReference type="Gene3D" id="2.40.30.10">
    <property type="entry name" value="Translation factors"/>
    <property type="match status" value="1"/>
</dbReference>
<sequence length="389" mass="43447">MLGQETIKTIKATAPVLAEHGLAITTHFYTLLLEQHPELWHVFNHANQKRGIQQQALADSLYAAAVHIEQLEVIVPVVKKIAHKHRSIGVQAEHYPIVGDYLLKTMKDVLKEDATDSILTAWEEAYGVIAKLFIETEANLYAEAGWKDDQPLVVTKKVQESSDITSIYLQRADGKELPPFTSGQYISVKRNVQGYDQIRQYSLTSVPTENEYRISVKAEQGGLLSNLLQSELRVGETILASAPAGTFTYSKSSNSPLLFISGGSGITPFVSMIKTLELERPERAVYLVHATRNSETHAFKQEIDTIVKNNEKIESTTIYRSPLATDRFDYQGEIHVDMLQPVLLKAKEASIYISGSRTFVQEVYALLTTYGVNSDQIQFESFEPALALS</sequence>
<dbReference type="Pfam" id="PF00042">
    <property type="entry name" value="Globin"/>
    <property type="match status" value="1"/>
</dbReference>
<evidence type="ECO:0000256" key="5">
    <source>
        <dbReference type="ARBA" id="ARBA00022621"/>
    </source>
</evidence>
<name>A0ABS2STL2_9BACI</name>
<keyword evidence="12" id="KW-0813">Transport</keyword>
<proteinExistence type="inferred from homology"/>
<keyword evidence="16" id="KW-1185">Reference proteome</keyword>
<reference evidence="15" key="1">
    <citation type="submission" date="2021-01" db="EMBL/GenBank/DDBJ databases">
        <title>Genomic Encyclopedia of Type Strains, Phase IV (KMG-IV): sequencing the most valuable type-strain genomes for metagenomic binning, comparative biology and taxonomic classification.</title>
        <authorList>
            <person name="Goeker M."/>
        </authorList>
    </citation>
    <scope>NUCLEOTIDE SEQUENCE</scope>
    <source>
        <strain evidence="15">DSM 21943</strain>
    </source>
</reference>
<keyword evidence="5 12" id="KW-0561">Oxygen transport</keyword>
<feature type="domain" description="Globin" evidence="13">
    <location>
        <begin position="1"/>
        <end position="138"/>
    </location>
</feature>
<dbReference type="Pfam" id="PF00970">
    <property type="entry name" value="FAD_binding_6"/>
    <property type="match status" value="1"/>
</dbReference>
<keyword evidence="4 12" id="KW-0349">Heme</keyword>
<dbReference type="InterPro" id="IPR008333">
    <property type="entry name" value="Cbr1-like_FAD-bd_dom"/>
</dbReference>
<dbReference type="PANTHER" id="PTHR43396">
    <property type="entry name" value="FLAVOHEMOPROTEIN"/>
    <property type="match status" value="1"/>
</dbReference>
<organism evidence="15 16">
    <name type="scientific">Shouchella xiaoxiensis</name>
    <dbReference type="NCBI Taxonomy" id="766895"/>
    <lineage>
        <taxon>Bacteria</taxon>
        <taxon>Bacillati</taxon>
        <taxon>Bacillota</taxon>
        <taxon>Bacilli</taxon>
        <taxon>Bacillales</taxon>
        <taxon>Bacillaceae</taxon>
        <taxon>Shouchella</taxon>
    </lineage>
</organism>
<dbReference type="Gene3D" id="1.10.490.10">
    <property type="entry name" value="Globins"/>
    <property type="match status" value="1"/>
</dbReference>
<dbReference type="InterPro" id="IPR012292">
    <property type="entry name" value="Globin/Proto"/>
</dbReference>
<feature type="domain" description="FAD-binding FR-type" evidence="14">
    <location>
        <begin position="147"/>
        <end position="250"/>
    </location>
</feature>
<evidence type="ECO:0000256" key="9">
    <source>
        <dbReference type="ARBA" id="ARBA00023027"/>
    </source>
</evidence>
<dbReference type="Proteomes" id="UP001179280">
    <property type="component" value="Unassembled WGS sequence"/>
</dbReference>
<evidence type="ECO:0000313" key="15">
    <source>
        <dbReference type="EMBL" id="MBM7837804.1"/>
    </source>
</evidence>
<dbReference type="PROSITE" id="PS51384">
    <property type="entry name" value="FAD_FR"/>
    <property type="match status" value="1"/>
</dbReference>
<keyword evidence="7" id="KW-0521">NADP</keyword>
<keyword evidence="15" id="KW-0223">Dioxygenase</keyword>
<dbReference type="InterPro" id="IPR009050">
    <property type="entry name" value="Globin-like_sf"/>
</dbReference>
<evidence type="ECO:0000256" key="2">
    <source>
        <dbReference type="ARBA" id="ARBA00006401"/>
    </source>
</evidence>
<dbReference type="EMBL" id="JAFBCV010000002">
    <property type="protein sequence ID" value="MBM7837804.1"/>
    <property type="molecule type" value="Genomic_DNA"/>
</dbReference>
<dbReference type="GO" id="GO:0008941">
    <property type="term" value="F:nitric oxide dioxygenase NAD(P)H activity"/>
    <property type="evidence" value="ECO:0007669"/>
    <property type="project" value="UniProtKB-EC"/>
</dbReference>